<keyword evidence="2" id="KW-1185">Reference proteome</keyword>
<reference evidence="1 2" key="1">
    <citation type="submission" date="2019-09" db="EMBL/GenBank/DDBJ databases">
        <title>Bird 10,000 Genomes (B10K) Project - Family phase.</title>
        <authorList>
            <person name="Zhang G."/>
        </authorList>
    </citation>
    <scope>NUCLEOTIDE SEQUENCE [LARGE SCALE GENOMIC DNA]</scope>
    <source>
        <strain evidence="1">B10K-DU-001-34</strain>
        <tissue evidence="1">Muscle</tissue>
    </source>
</reference>
<gene>
    <name evidence="1" type="primary">Sipa1l3_2</name>
    <name evidence="1" type="ORF">DICEXI_R15485</name>
</gene>
<sequence length="80" mass="8180">FGRGGAEVPCVLGLSKEFVVLVDLAAKEVVFNCFTGDVIGWSAEGAALRIYHGRGDLVSVRAGADGADGADGAAEEVKEI</sequence>
<organism evidence="1 2">
    <name type="scientific">Dicaeum eximium</name>
    <dbReference type="NCBI Taxonomy" id="667154"/>
    <lineage>
        <taxon>Eukaryota</taxon>
        <taxon>Metazoa</taxon>
        <taxon>Chordata</taxon>
        <taxon>Craniata</taxon>
        <taxon>Vertebrata</taxon>
        <taxon>Euteleostomi</taxon>
        <taxon>Archelosauria</taxon>
        <taxon>Archosauria</taxon>
        <taxon>Dinosauria</taxon>
        <taxon>Saurischia</taxon>
        <taxon>Theropoda</taxon>
        <taxon>Coelurosauria</taxon>
        <taxon>Aves</taxon>
        <taxon>Neognathae</taxon>
        <taxon>Neoaves</taxon>
        <taxon>Telluraves</taxon>
        <taxon>Australaves</taxon>
        <taxon>Passeriformes</taxon>
        <taxon>Passeroidea</taxon>
        <taxon>Dicaeidae</taxon>
        <taxon>Dicaeum</taxon>
    </lineage>
</organism>
<evidence type="ECO:0000313" key="2">
    <source>
        <dbReference type="Proteomes" id="UP000523279"/>
    </source>
</evidence>
<dbReference type="AlphaFoldDB" id="A0A7K9KFV8"/>
<dbReference type="Proteomes" id="UP000523279">
    <property type="component" value="Unassembled WGS sequence"/>
</dbReference>
<comment type="caution">
    <text evidence="1">The sequence shown here is derived from an EMBL/GenBank/DDBJ whole genome shotgun (WGS) entry which is preliminary data.</text>
</comment>
<dbReference type="EMBL" id="VWZP01009482">
    <property type="protein sequence ID" value="NXH49078.1"/>
    <property type="molecule type" value="Genomic_DNA"/>
</dbReference>
<evidence type="ECO:0000313" key="1">
    <source>
        <dbReference type="EMBL" id="NXH49078.1"/>
    </source>
</evidence>
<feature type="non-terminal residue" evidence="1">
    <location>
        <position position="80"/>
    </location>
</feature>
<protein>
    <submittedName>
        <fullName evidence="1">SI1L3 protein</fullName>
    </submittedName>
</protein>
<proteinExistence type="predicted"/>
<accession>A0A7K9KFV8</accession>
<name>A0A7K9KFV8_9PASE</name>
<feature type="non-terminal residue" evidence="1">
    <location>
        <position position="1"/>
    </location>
</feature>